<evidence type="ECO:0000256" key="1">
    <source>
        <dbReference type="SAM" id="MobiDB-lite"/>
    </source>
</evidence>
<name>A0A5B2WNC1_9PSEU</name>
<dbReference type="AlphaFoldDB" id="A0A5B2WNC1"/>
<dbReference type="Gene3D" id="1.10.287.110">
    <property type="entry name" value="DnaJ domain"/>
    <property type="match status" value="1"/>
</dbReference>
<accession>A0A5B2WNC1</accession>
<feature type="region of interest" description="Disordered" evidence="1">
    <location>
        <begin position="1"/>
        <end position="25"/>
    </location>
</feature>
<dbReference type="InterPro" id="IPR052763">
    <property type="entry name" value="DnaJ_C4"/>
</dbReference>
<dbReference type="InterPro" id="IPR001623">
    <property type="entry name" value="DnaJ_domain"/>
</dbReference>
<dbReference type="SMART" id="SM00271">
    <property type="entry name" value="DnaJ"/>
    <property type="match status" value="1"/>
</dbReference>
<feature type="domain" description="J" evidence="2">
    <location>
        <begin position="27"/>
        <end position="90"/>
    </location>
</feature>
<sequence>MRGGPGNRSGPPRNPTGEPDMTHDLPDYYAVLGVAATATPAQIAHAYRGRVRSQHPDVHPGTGPKGLSEVVAAYGVLRDPARRADYDRQRDATPNTSSPPSPRGARLLLRVSPVRYHGPPH</sequence>
<protein>
    <submittedName>
        <fullName evidence="3">J domain-containing protein</fullName>
    </submittedName>
</protein>
<dbReference type="PRINTS" id="PR00625">
    <property type="entry name" value="JDOMAIN"/>
</dbReference>
<dbReference type="PROSITE" id="PS50076">
    <property type="entry name" value="DNAJ_2"/>
    <property type="match status" value="1"/>
</dbReference>
<gene>
    <name evidence="3" type="ORF">F0L68_36070</name>
</gene>
<comment type="caution">
    <text evidence="3">The sequence shown here is derived from an EMBL/GenBank/DDBJ whole genome shotgun (WGS) entry which is preliminary data.</text>
</comment>
<dbReference type="SUPFAM" id="SSF46565">
    <property type="entry name" value="Chaperone J-domain"/>
    <property type="match status" value="1"/>
</dbReference>
<evidence type="ECO:0000259" key="2">
    <source>
        <dbReference type="PROSITE" id="PS50076"/>
    </source>
</evidence>
<organism evidence="3 4">
    <name type="scientific">Solihabitans fulvus</name>
    <dbReference type="NCBI Taxonomy" id="1892852"/>
    <lineage>
        <taxon>Bacteria</taxon>
        <taxon>Bacillati</taxon>
        <taxon>Actinomycetota</taxon>
        <taxon>Actinomycetes</taxon>
        <taxon>Pseudonocardiales</taxon>
        <taxon>Pseudonocardiaceae</taxon>
        <taxon>Solihabitans</taxon>
    </lineage>
</organism>
<feature type="compositionally biased region" description="Basic and acidic residues" evidence="1">
    <location>
        <begin position="79"/>
        <end position="91"/>
    </location>
</feature>
<keyword evidence="4" id="KW-1185">Reference proteome</keyword>
<reference evidence="3 4" key="2">
    <citation type="submission" date="2019-09" db="EMBL/GenBank/DDBJ databases">
        <authorList>
            <person name="Jin C."/>
        </authorList>
    </citation>
    <scope>NUCLEOTIDE SEQUENCE [LARGE SCALE GENOMIC DNA]</scope>
    <source>
        <strain evidence="3 4">AN110305</strain>
    </source>
</reference>
<evidence type="ECO:0000313" key="4">
    <source>
        <dbReference type="Proteomes" id="UP000323454"/>
    </source>
</evidence>
<dbReference type="OrthoDB" id="166297at2"/>
<evidence type="ECO:0000313" key="3">
    <source>
        <dbReference type="EMBL" id="KAA2252458.1"/>
    </source>
</evidence>
<dbReference type="Pfam" id="PF00226">
    <property type="entry name" value="DnaJ"/>
    <property type="match status" value="1"/>
</dbReference>
<reference evidence="3 4" key="1">
    <citation type="submission" date="2019-09" db="EMBL/GenBank/DDBJ databases">
        <title>Goodfellowia gen. nov., a new genus of the Pseudonocardineae related to Actinoalloteichus, containing Goodfellowia coeruleoviolacea gen. nov., comb. nov. gen. nov., comb. nov.</title>
        <authorList>
            <person name="Labeda D."/>
        </authorList>
    </citation>
    <scope>NUCLEOTIDE SEQUENCE [LARGE SCALE GENOMIC DNA]</scope>
    <source>
        <strain evidence="3 4">AN110305</strain>
    </source>
</reference>
<feature type="region of interest" description="Disordered" evidence="1">
    <location>
        <begin position="79"/>
        <end position="121"/>
    </location>
</feature>
<dbReference type="PANTHER" id="PTHR44825:SF1">
    <property type="entry name" value="DNAJ HOMOLOG SUBFAMILY C MEMBER 4"/>
    <property type="match status" value="1"/>
</dbReference>
<dbReference type="CDD" id="cd06257">
    <property type="entry name" value="DnaJ"/>
    <property type="match status" value="1"/>
</dbReference>
<dbReference type="InterPro" id="IPR036869">
    <property type="entry name" value="J_dom_sf"/>
</dbReference>
<proteinExistence type="predicted"/>
<dbReference type="PANTHER" id="PTHR44825">
    <property type="match status" value="1"/>
</dbReference>
<dbReference type="Proteomes" id="UP000323454">
    <property type="component" value="Unassembled WGS sequence"/>
</dbReference>
<dbReference type="EMBL" id="VUOB01000075">
    <property type="protein sequence ID" value="KAA2252458.1"/>
    <property type="molecule type" value="Genomic_DNA"/>
</dbReference>